<protein>
    <submittedName>
        <fullName evidence="2">Uncharacterized protein</fullName>
    </submittedName>
</protein>
<reference evidence="2" key="1">
    <citation type="journal article" date="2020" name="Stud. Mycol.">
        <title>101 Dothideomycetes genomes: a test case for predicting lifestyles and emergence of pathogens.</title>
        <authorList>
            <person name="Haridas S."/>
            <person name="Albert R."/>
            <person name="Binder M."/>
            <person name="Bloem J."/>
            <person name="Labutti K."/>
            <person name="Salamov A."/>
            <person name="Andreopoulos B."/>
            <person name="Baker S."/>
            <person name="Barry K."/>
            <person name="Bills G."/>
            <person name="Bluhm B."/>
            <person name="Cannon C."/>
            <person name="Castanera R."/>
            <person name="Culley D."/>
            <person name="Daum C."/>
            <person name="Ezra D."/>
            <person name="Gonzalez J."/>
            <person name="Henrissat B."/>
            <person name="Kuo A."/>
            <person name="Liang C."/>
            <person name="Lipzen A."/>
            <person name="Lutzoni F."/>
            <person name="Magnuson J."/>
            <person name="Mondo S."/>
            <person name="Nolan M."/>
            <person name="Ohm R."/>
            <person name="Pangilinan J."/>
            <person name="Park H.-J."/>
            <person name="Ramirez L."/>
            <person name="Alfaro M."/>
            <person name="Sun H."/>
            <person name="Tritt A."/>
            <person name="Yoshinaga Y."/>
            <person name="Zwiers L.-H."/>
            <person name="Turgeon B."/>
            <person name="Goodwin S."/>
            <person name="Spatafora J."/>
            <person name="Crous P."/>
            <person name="Grigoriev I."/>
        </authorList>
    </citation>
    <scope>NUCLEOTIDE SEQUENCE</scope>
    <source>
        <strain evidence="2">CBS 121167</strain>
    </source>
</reference>
<feature type="region of interest" description="Disordered" evidence="1">
    <location>
        <begin position="268"/>
        <end position="288"/>
    </location>
</feature>
<name>A0A6A6B4F3_9PEZI</name>
<dbReference type="Proteomes" id="UP000799438">
    <property type="component" value="Unassembled WGS sequence"/>
</dbReference>
<keyword evidence="3" id="KW-1185">Reference proteome</keyword>
<feature type="compositionally biased region" description="Pro residues" evidence="1">
    <location>
        <begin position="93"/>
        <end position="103"/>
    </location>
</feature>
<dbReference type="GeneID" id="54299958"/>
<organism evidence="2 3">
    <name type="scientific">Aplosporella prunicola CBS 121167</name>
    <dbReference type="NCBI Taxonomy" id="1176127"/>
    <lineage>
        <taxon>Eukaryota</taxon>
        <taxon>Fungi</taxon>
        <taxon>Dikarya</taxon>
        <taxon>Ascomycota</taxon>
        <taxon>Pezizomycotina</taxon>
        <taxon>Dothideomycetes</taxon>
        <taxon>Dothideomycetes incertae sedis</taxon>
        <taxon>Botryosphaeriales</taxon>
        <taxon>Aplosporellaceae</taxon>
        <taxon>Aplosporella</taxon>
    </lineage>
</organism>
<evidence type="ECO:0000313" key="2">
    <source>
        <dbReference type="EMBL" id="KAF2137837.1"/>
    </source>
</evidence>
<dbReference type="EMBL" id="ML995499">
    <property type="protein sequence ID" value="KAF2137837.1"/>
    <property type="molecule type" value="Genomic_DNA"/>
</dbReference>
<evidence type="ECO:0000256" key="1">
    <source>
        <dbReference type="SAM" id="MobiDB-lite"/>
    </source>
</evidence>
<dbReference type="RefSeq" id="XP_033393552.1">
    <property type="nucleotide sequence ID" value="XM_033542461.1"/>
</dbReference>
<feature type="compositionally biased region" description="Basic and acidic residues" evidence="1">
    <location>
        <begin position="272"/>
        <end position="288"/>
    </location>
</feature>
<evidence type="ECO:0000313" key="3">
    <source>
        <dbReference type="Proteomes" id="UP000799438"/>
    </source>
</evidence>
<gene>
    <name evidence="2" type="ORF">K452DRAFT_301568</name>
</gene>
<feature type="compositionally biased region" description="Polar residues" evidence="1">
    <location>
        <begin position="18"/>
        <end position="27"/>
    </location>
</feature>
<feature type="region of interest" description="Disordered" evidence="1">
    <location>
        <begin position="1"/>
        <end position="108"/>
    </location>
</feature>
<accession>A0A6A6B4F3</accession>
<sequence>MSRSSFRRQPSYEAGQPDPSSGSTTHSVNDELDRLDLHAAAHEQDSSSLSDTSSSSFGEGPLSTKRCSSPSDAGSYMSICYDDDDEQTTRRWPPSPPPGPPIRRPTIHTANLLPPTRYCDGVAFPPPPAREFHGEELRIVDPGAAAGIQYHDYRSVPRAAPHNHNLAHSPPDEAHPIRGCTLYWQLHDVPVYLPRLGETLPSLAWLEDPARERDRGPHVSERDRRMLYRLRREGLRGAVDEEELDLLSEVRLDNRDLFAALDRSMASAAEETVEREKEASKEREREAAVDFEQDRYVDKEQKSGFKIRLRLRKREE</sequence>
<proteinExistence type="predicted"/>
<feature type="compositionally biased region" description="Low complexity" evidence="1">
    <location>
        <begin position="46"/>
        <end position="56"/>
    </location>
</feature>
<dbReference type="AlphaFoldDB" id="A0A6A6B4F3"/>
<feature type="compositionally biased region" description="Basic and acidic residues" evidence="1">
    <location>
        <begin position="28"/>
        <end position="45"/>
    </location>
</feature>